<dbReference type="InterPro" id="IPR001173">
    <property type="entry name" value="Glyco_trans_2-like"/>
</dbReference>
<reference evidence="3 4" key="1">
    <citation type="journal article" date="2019" name="Int. J. Syst. Evol. Microbiol.">
        <title>The Global Catalogue of Microorganisms (GCM) 10K type strain sequencing project: providing services to taxonomists for standard genome sequencing and annotation.</title>
        <authorList>
            <consortium name="The Broad Institute Genomics Platform"/>
            <consortium name="The Broad Institute Genome Sequencing Center for Infectious Disease"/>
            <person name="Wu L."/>
            <person name="Ma J."/>
        </authorList>
    </citation>
    <scope>NUCLEOTIDE SEQUENCE [LARGE SCALE GENOMIC DNA]</scope>
    <source>
        <strain evidence="3 4">JCM 9933</strain>
    </source>
</reference>
<dbReference type="SUPFAM" id="SSF53448">
    <property type="entry name" value="Nucleotide-diphospho-sugar transferases"/>
    <property type="match status" value="2"/>
</dbReference>
<dbReference type="Pfam" id="PF00535">
    <property type="entry name" value="Glycos_transf_2"/>
    <property type="match status" value="1"/>
</dbReference>
<dbReference type="PANTHER" id="PTHR43179">
    <property type="entry name" value="RHAMNOSYLTRANSFERASE WBBL"/>
    <property type="match status" value="1"/>
</dbReference>
<sequence>MDVPAAPPAADAYRAWVREHDTLTAEDRRAIRARVALLPRCPVISVVVPASGGPEAAPRETVASLRAQLYPHWELCMAEEGGGGACAAANAALGSASGDFVALLRRGDVLPEHALYEVAAELAAHPDADLVYTDEDDLGPGGREAPRFKPMWSPELLASHDSIGGLAVYRRALLERIGGLRPELAGAEHWDLALRATAATTPDRVRHVPAVLCHRRRSAEAPGDPGVRRRCRAAGLRAVRDHLDAQGAAGALVEEAPSAPGCLRVVHPLPDPLPPVSVIVPTRDAAALLEEVCAGVLRATDWGPLELLLVDNGSVEPQALALLSRLEAEDGRVRVLRRPGPFNYPRLNNEAAREARGDVLVLLNNDIEVVEPGWLAALVRHALRRDVGVVGAKLLYPDGRVQHGGVVLGPDGAAEHVHRFAAGDAPGYLGQLALTRALSAVTGACAALRREVYEEVGGLDEALAVAFNDVDLCLRVVDFGYRVVWTPDAVLTHVESASRGYEIADRARLARANAERAFMRRRWGHLLDEDPYHNPNLLLHAEPVTVPGPPRRQPPWRRALASADAGEARDPWDVPQPVHG</sequence>
<proteinExistence type="predicted"/>
<organism evidence="3 4">
    <name type="scientific">Craurococcus roseus</name>
    <dbReference type="NCBI Taxonomy" id="77585"/>
    <lineage>
        <taxon>Bacteria</taxon>
        <taxon>Pseudomonadati</taxon>
        <taxon>Pseudomonadota</taxon>
        <taxon>Alphaproteobacteria</taxon>
        <taxon>Acetobacterales</taxon>
        <taxon>Acetobacteraceae</taxon>
        <taxon>Craurococcus</taxon>
    </lineage>
</organism>
<dbReference type="EMBL" id="BAAAFZ010000007">
    <property type="protein sequence ID" value="GAA0569540.1"/>
    <property type="molecule type" value="Genomic_DNA"/>
</dbReference>
<dbReference type="Gene3D" id="3.90.550.10">
    <property type="entry name" value="Spore Coat Polysaccharide Biosynthesis Protein SpsA, Chain A"/>
    <property type="match status" value="2"/>
</dbReference>
<dbReference type="CDD" id="cd04186">
    <property type="entry name" value="GT_2_like_c"/>
    <property type="match status" value="1"/>
</dbReference>
<protein>
    <recommendedName>
        <fullName evidence="2">Glycosyltransferase 2-like domain-containing protein</fullName>
    </recommendedName>
</protein>
<comment type="caution">
    <text evidence="3">The sequence shown here is derived from an EMBL/GenBank/DDBJ whole genome shotgun (WGS) entry which is preliminary data.</text>
</comment>
<feature type="region of interest" description="Disordered" evidence="1">
    <location>
        <begin position="543"/>
        <end position="580"/>
    </location>
</feature>
<accession>A0ABN1EN44</accession>
<evidence type="ECO:0000259" key="2">
    <source>
        <dbReference type="Pfam" id="PF00535"/>
    </source>
</evidence>
<evidence type="ECO:0000256" key="1">
    <source>
        <dbReference type="SAM" id="MobiDB-lite"/>
    </source>
</evidence>
<name>A0ABN1EN44_9PROT</name>
<evidence type="ECO:0000313" key="3">
    <source>
        <dbReference type="EMBL" id="GAA0569540.1"/>
    </source>
</evidence>
<dbReference type="RefSeq" id="WP_343893558.1">
    <property type="nucleotide sequence ID" value="NZ_BAAAFZ010000007.1"/>
</dbReference>
<dbReference type="PANTHER" id="PTHR43179:SF7">
    <property type="entry name" value="RHAMNOSYLTRANSFERASE WBBL"/>
    <property type="match status" value="1"/>
</dbReference>
<dbReference type="Proteomes" id="UP001501588">
    <property type="component" value="Unassembled WGS sequence"/>
</dbReference>
<evidence type="ECO:0000313" key="4">
    <source>
        <dbReference type="Proteomes" id="UP001501588"/>
    </source>
</evidence>
<keyword evidence="4" id="KW-1185">Reference proteome</keyword>
<dbReference type="InterPro" id="IPR029044">
    <property type="entry name" value="Nucleotide-diphossugar_trans"/>
</dbReference>
<feature type="domain" description="Glycosyltransferase 2-like" evidence="2">
    <location>
        <begin position="277"/>
        <end position="456"/>
    </location>
</feature>
<gene>
    <name evidence="3" type="ORF">GCM10009416_04970</name>
</gene>